<dbReference type="AlphaFoldDB" id="A0A2S9WU84"/>
<dbReference type="EMBL" id="MQUC01000003">
    <property type="protein sequence ID" value="PRP67038.1"/>
    <property type="molecule type" value="Genomic_DNA"/>
</dbReference>
<keyword evidence="1" id="KW-0732">Signal</keyword>
<dbReference type="Proteomes" id="UP000239532">
    <property type="component" value="Unassembled WGS sequence"/>
</dbReference>
<keyword evidence="3" id="KW-1185">Reference proteome</keyword>
<accession>A0A2S9WU84</accession>
<reference evidence="2 3" key="1">
    <citation type="submission" date="2016-11" db="EMBL/GenBank/DDBJ databases">
        <title>Trade-off between light-utilization and light-protection in marine flavobacteria.</title>
        <authorList>
            <person name="Kumagai Y."/>
        </authorList>
    </citation>
    <scope>NUCLEOTIDE SEQUENCE [LARGE SCALE GENOMIC DNA]</scope>
    <source>
        <strain evidence="2 3">JCM 17109</strain>
    </source>
</reference>
<dbReference type="RefSeq" id="WP_105982814.1">
    <property type="nucleotide sequence ID" value="NZ_MQUC01000003.1"/>
</dbReference>
<evidence type="ECO:0000313" key="3">
    <source>
        <dbReference type="Proteomes" id="UP000239532"/>
    </source>
</evidence>
<dbReference type="OrthoDB" id="713689at2"/>
<organism evidence="2 3">
    <name type="scientific">Nonlabens agnitus</name>
    <dbReference type="NCBI Taxonomy" id="870484"/>
    <lineage>
        <taxon>Bacteria</taxon>
        <taxon>Pseudomonadati</taxon>
        <taxon>Bacteroidota</taxon>
        <taxon>Flavobacteriia</taxon>
        <taxon>Flavobacteriales</taxon>
        <taxon>Flavobacteriaceae</taxon>
        <taxon>Nonlabens</taxon>
    </lineage>
</organism>
<dbReference type="PROSITE" id="PS51257">
    <property type="entry name" value="PROKAR_LIPOPROTEIN"/>
    <property type="match status" value="1"/>
</dbReference>
<proteinExistence type="predicted"/>
<sequence>MKTTFKFLPALLFAAVLISCEDDDSPVQINEDELITTVEYQLTNTADATNVVTFRQVDNDADGPNMPTVTITGTVLAGQTYTGNVRFLNELESPVENITEEVEEEGDEHEVFYGVNTAGVTINKIDNDADGNPLGLRTNVSTGSAGSGSLTITLIHEPVKPNTGLTSAGGEPDAIATFNFNVQ</sequence>
<name>A0A2S9WU84_9FLAO</name>
<protein>
    <submittedName>
        <fullName evidence="2">Type 1 periplasmic binding fold superfamily protein</fullName>
    </submittedName>
</protein>
<evidence type="ECO:0000313" key="2">
    <source>
        <dbReference type="EMBL" id="PRP67038.1"/>
    </source>
</evidence>
<gene>
    <name evidence="2" type="ORF">BST86_07950</name>
</gene>
<comment type="caution">
    <text evidence="2">The sequence shown here is derived from an EMBL/GenBank/DDBJ whole genome shotgun (WGS) entry which is preliminary data.</text>
</comment>
<feature type="chain" id="PRO_5015504871" evidence="1">
    <location>
        <begin position="22"/>
        <end position="183"/>
    </location>
</feature>
<evidence type="ECO:0000256" key="1">
    <source>
        <dbReference type="SAM" id="SignalP"/>
    </source>
</evidence>
<feature type="signal peptide" evidence="1">
    <location>
        <begin position="1"/>
        <end position="21"/>
    </location>
</feature>